<evidence type="ECO:0008006" key="3">
    <source>
        <dbReference type="Google" id="ProtNLM"/>
    </source>
</evidence>
<evidence type="ECO:0000313" key="1">
    <source>
        <dbReference type="EMBL" id="NDK55270.1"/>
    </source>
</evidence>
<dbReference type="Proteomes" id="UP000478546">
    <property type="component" value="Unassembled WGS sequence"/>
</dbReference>
<name>A0A6B2H613_9BACT</name>
<gene>
    <name evidence="1" type="ORF">GWO68_05005</name>
</gene>
<reference evidence="1 2" key="1">
    <citation type="submission" date="2020-01" db="EMBL/GenBank/DDBJ databases">
        <authorList>
            <person name="Kim M.K."/>
        </authorList>
    </citation>
    <scope>NUCLEOTIDE SEQUENCE [LARGE SCALE GENOMIC DNA]</scope>
    <source>
        <strain evidence="1 2">BT213</strain>
    </source>
</reference>
<organism evidence="1 2">
    <name type="scientific">Pontibacter fetidus</name>
    <dbReference type="NCBI Taxonomy" id="2700082"/>
    <lineage>
        <taxon>Bacteria</taxon>
        <taxon>Pseudomonadati</taxon>
        <taxon>Bacteroidota</taxon>
        <taxon>Cytophagia</taxon>
        <taxon>Cytophagales</taxon>
        <taxon>Hymenobacteraceae</taxon>
        <taxon>Pontibacter</taxon>
    </lineage>
</organism>
<dbReference type="EMBL" id="JAAEAA010000005">
    <property type="protein sequence ID" value="NDK55270.1"/>
    <property type="molecule type" value="Genomic_DNA"/>
</dbReference>
<evidence type="ECO:0000313" key="2">
    <source>
        <dbReference type="Proteomes" id="UP000478546"/>
    </source>
</evidence>
<proteinExistence type="predicted"/>
<keyword evidence="2" id="KW-1185">Reference proteome</keyword>
<comment type="caution">
    <text evidence="1">The sequence shown here is derived from an EMBL/GenBank/DDBJ whole genome shotgun (WGS) entry which is preliminary data.</text>
</comment>
<dbReference type="RefSeq" id="WP_162345330.1">
    <property type="nucleotide sequence ID" value="NZ_JAAEAA010000005.1"/>
</dbReference>
<accession>A0A6B2H613</accession>
<sequence>MEKAKGSRAVGKIVLQTNCVSIFFDEPETLTIQWQRQIDYEERKEIFLWARQFSMDHKVKNWLIDDEELYIMTTQEKEWIENEWPELAAEAGLAKIVVYLPDYNFSSIQTLTDFTRRAQQNYNRLGVTQHEVFTDYQTALTWLAS</sequence>
<protein>
    <recommendedName>
        <fullName evidence="3">STAS/SEC14 domain-containing protein</fullName>
    </recommendedName>
</protein>
<dbReference type="AlphaFoldDB" id="A0A6B2H613"/>